<comment type="caution">
    <text evidence="14">The sequence shown here is derived from an EMBL/GenBank/DDBJ whole genome shotgun (WGS) entry which is preliminary data.</text>
</comment>
<organism evidence="14 15">
    <name type="scientific">Streptomyces pulveraceus</name>
    <dbReference type="NCBI Taxonomy" id="68258"/>
    <lineage>
        <taxon>Bacteria</taxon>
        <taxon>Bacillati</taxon>
        <taxon>Actinomycetota</taxon>
        <taxon>Actinomycetes</taxon>
        <taxon>Kitasatosporales</taxon>
        <taxon>Streptomycetaceae</taxon>
        <taxon>Streptomyces</taxon>
    </lineage>
</organism>
<protein>
    <recommendedName>
        <fullName evidence="4">phosphoserine phosphatase</fullName>
        <ecNumber evidence="4">3.1.3.3</ecNumber>
    </recommendedName>
</protein>
<dbReference type="EC" id="3.1.3.3" evidence="4"/>
<keyword evidence="15" id="KW-1185">Reference proteome</keyword>
<evidence type="ECO:0000256" key="2">
    <source>
        <dbReference type="ARBA" id="ARBA00005135"/>
    </source>
</evidence>
<evidence type="ECO:0000256" key="3">
    <source>
        <dbReference type="ARBA" id="ARBA00009184"/>
    </source>
</evidence>
<keyword evidence="5" id="KW-0028">Amino-acid biosynthesis</keyword>
<dbReference type="RefSeq" id="WP_344515870.1">
    <property type="nucleotide sequence ID" value="NZ_BAAATU010000034.1"/>
</dbReference>
<dbReference type="InterPro" id="IPR036412">
    <property type="entry name" value="HAD-like_sf"/>
</dbReference>
<keyword evidence="9" id="KW-0718">Serine biosynthesis</keyword>
<dbReference type="Pfam" id="PF12710">
    <property type="entry name" value="HAD"/>
    <property type="match status" value="1"/>
</dbReference>
<dbReference type="InterPro" id="IPR023214">
    <property type="entry name" value="HAD_sf"/>
</dbReference>
<comment type="pathway">
    <text evidence="2">Amino-acid biosynthesis; L-serine biosynthesis; L-serine from 3-phospho-D-glycerate: step 3/3.</text>
</comment>
<feature type="signal peptide" evidence="13">
    <location>
        <begin position="1"/>
        <end position="33"/>
    </location>
</feature>
<keyword evidence="13" id="KW-0732">Signal</keyword>
<evidence type="ECO:0000313" key="15">
    <source>
        <dbReference type="Proteomes" id="UP001596200"/>
    </source>
</evidence>
<feature type="region of interest" description="Disordered" evidence="12">
    <location>
        <begin position="410"/>
        <end position="436"/>
    </location>
</feature>
<evidence type="ECO:0000256" key="1">
    <source>
        <dbReference type="ARBA" id="ARBA00001946"/>
    </source>
</evidence>
<evidence type="ECO:0000313" key="14">
    <source>
        <dbReference type="EMBL" id="MFC5916927.1"/>
    </source>
</evidence>
<evidence type="ECO:0000256" key="9">
    <source>
        <dbReference type="ARBA" id="ARBA00023299"/>
    </source>
</evidence>
<dbReference type="Proteomes" id="UP001596200">
    <property type="component" value="Unassembled WGS sequence"/>
</dbReference>
<dbReference type="InterPro" id="IPR050582">
    <property type="entry name" value="HAD-like_SerB"/>
</dbReference>
<dbReference type="PANTHER" id="PTHR43344:SF2">
    <property type="entry name" value="PHOSPHOSERINE PHOSPHATASE"/>
    <property type="match status" value="1"/>
</dbReference>
<comment type="similarity">
    <text evidence="3">Belongs to the HAD-like hydrolase superfamily. SerB family.</text>
</comment>
<name>A0ABW1GTS4_9ACTN</name>
<gene>
    <name evidence="14" type="ORF">ACFP1B_26385</name>
</gene>
<evidence type="ECO:0000256" key="6">
    <source>
        <dbReference type="ARBA" id="ARBA00022723"/>
    </source>
</evidence>
<keyword evidence="8" id="KW-0460">Magnesium</keyword>
<evidence type="ECO:0000256" key="8">
    <source>
        <dbReference type="ARBA" id="ARBA00022842"/>
    </source>
</evidence>
<dbReference type="PANTHER" id="PTHR43344">
    <property type="entry name" value="PHOSPHOSERINE PHOSPHATASE"/>
    <property type="match status" value="1"/>
</dbReference>
<proteinExistence type="inferred from homology"/>
<comment type="catalytic activity">
    <reaction evidence="11">
        <text>O-phospho-D-serine + H2O = D-serine + phosphate</text>
        <dbReference type="Rhea" id="RHEA:24873"/>
        <dbReference type="ChEBI" id="CHEBI:15377"/>
        <dbReference type="ChEBI" id="CHEBI:35247"/>
        <dbReference type="ChEBI" id="CHEBI:43474"/>
        <dbReference type="ChEBI" id="CHEBI:58680"/>
        <dbReference type="EC" id="3.1.3.3"/>
    </reaction>
</comment>
<evidence type="ECO:0000256" key="12">
    <source>
        <dbReference type="SAM" id="MobiDB-lite"/>
    </source>
</evidence>
<comment type="cofactor">
    <cofactor evidence="1">
        <name>Mg(2+)</name>
        <dbReference type="ChEBI" id="CHEBI:18420"/>
    </cofactor>
</comment>
<evidence type="ECO:0000256" key="10">
    <source>
        <dbReference type="ARBA" id="ARBA00048138"/>
    </source>
</evidence>
<evidence type="ECO:0000256" key="4">
    <source>
        <dbReference type="ARBA" id="ARBA00012640"/>
    </source>
</evidence>
<sequence length="436" mass="47137">MPVLRPAPRSARRAVTALALAAALATVTAPAQAHGRPGPGRSCPRLTVSTGWYGANQARIQRIIDRYGSCAPHRRDGRSAPVAVFDWDNTVIKNDVGDATMFWLLRNSRIRQPEHGDWRTTSRYLTDAAARSLRAACPDGTGPDRTLPTATDTACADEILSVYGEAATTSGQDAFAGYDRRTMEPSYAWLAQLTHGWTAGQVRAFAAAARAENLAAPVGATQRVGSTTDATGYVRYYDQQRDLIRTLRRAGFDVWIVSASPQPVVDVWARGVDVAPGNVIGIRSTTERGRYTSHLSPCGAERPGDDSQITYIDGKRCWINKEVFGVRGAAASRVQAPAERPVFAAGDSDTDVSMLRDATGLRLALNRNKAELMCRSYDDADGRWLVNPMFIGPKGRMDGVYPCATAGYTASDGSSRPVRRGDGSVIPDQRDTVFAN</sequence>
<evidence type="ECO:0000256" key="11">
    <source>
        <dbReference type="ARBA" id="ARBA00048523"/>
    </source>
</evidence>
<keyword evidence="7" id="KW-0378">Hydrolase</keyword>
<accession>A0ABW1GTS4</accession>
<evidence type="ECO:0000256" key="5">
    <source>
        <dbReference type="ARBA" id="ARBA00022605"/>
    </source>
</evidence>
<reference evidence="15" key="1">
    <citation type="journal article" date="2019" name="Int. J. Syst. Evol. Microbiol.">
        <title>The Global Catalogue of Microorganisms (GCM) 10K type strain sequencing project: providing services to taxonomists for standard genome sequencing and annotation.</title>
        <authorList>
            <consortium name="The Broad Institute Genomics Platform"/>
            <consortium name="The Broad Institute Genome Sequencing Center for Infectious Disease"/>
            <person name="Wu L."/>
            <person name="Ma J."/>
        </authorList>
    </citation>
    <scope>NUCLEOTIDE SEQUENCE [LARGE SCALE GENOMIC DNA]</scope>
    <source>
        <strain evidence="15">JCM 4147</strain>
    </source>
</reference>
<feature type="chain" id="PRO_5047068510" description="phosphoserine phosphatase" evidence="13">
    <location>
        <begin position="34"/>
        <end position="436"/>
    </location>
</feature>
<comment type="catalytic activity">
    <reaction evidence="10">
        <text>O-phospho-L-serine + H2O = L-serine + phosphate</text>
        <dbReference type="Rhea" id="RHEA:21208"/>
        <dbReference type="ChEBI" id="CHEBI:15377"/>
        <dbReference type="ChEBI" id="CHEBI:33384"/>
        <dbReference type="ChEBI" id="CHEBI:43474"/>
        <dbReference type="ChEBI" id="CHEBI:57524"/>
        <dbReference type="EC" id="3.1.3.3"/>
    </reaction>
</comment>
<dbReference type="SUPFAM" id="SSF56784">
    <property type="entry name" value="HAD-like"/>
    <property type="match status" value="1"/>
</dbReference>
<evidence type="ECO:0000256" key="7">
    <source>
        <dbReference type="ARBA" id="ARBA00022801"/>
    </source>
</evidence>
<keyword evidence="6" id="KW-0479">Metal-binding</keyword>
<evidence type="ECO:0000256" key="13">
    <source>
        <dbReference type="SAM" id="SignalP"/>
    </source>
</evidence>
<dbReference type="EMBL" id="JBHSPU010000022">
    <property type="protein sequence ID" value="MFC5916927.1"/>
    <property type="molecule type" value="Genomic_DNA"/>
</dbReference>
<dbReference type="Gene3D" id="3.40.50.1000">
    <property type="entry name" value="HAD superfamily/HAD-like"/>
    <property type="match status" value="2"/>
</dbReference>